<organism evidence="2 3">
    <name type="scientific">Cellulomonas phragmiteti</name>
    <dbReference type="NCBI Taxonomy" id="478780"/>
    <lineage>
        <taxon>Bacteria</taxon>
        <taxon>Bacillati</taxon>
        <taxon>Actinomycetota</taxon>
        <taxon>Actinomycetes</taxon>
        <taxon>Micrococcales</taxon>
        <taxon>Cellulomonadaceae</taxon>
        <taxon>Cellulomonas</taxon>
    </lineage>
</organism>
<protein>
    <submittedName>
        <fullName evidence="2">Uncharacterized protein</fullName>
    </submittedName>
</protein>
<sequence length="203" mass="21883">MDAKQVLGEAWQAVEAAGLPEHVQAVALEQAVALITREVGAGNGKPVNPAPRPPSSAPAQINPDTARGEANLDEDEFFRKFAEESDVAEDVLRSVYHVKDESVRIAVSRKSLGTSIADKSRNLAALLLGPRYYVDGKPNVTVREVREAASSQFAFDPTRNLAKYLEAVPGTISVGQGNEKSVRGQSGKFDAPFKELVERLASR</sequence>
<comment type="caution">
    <text evidence="2">The sequence shown here is derived from an EMBL/GenBank/DDBJ whole genome shotgun (WGS) entry which is preliminary data.</text>
</comment>
<dbReference type="RefSeq" id="WP_203676575.1">
    <property type="nucleotide sequence ID" value="NZ_BONP01000055.1"/>
</dbReference>
<evidence type="ECO:0000256" key="1">
    <source>
        <dbReference type="SAM" id="MobiDB-lite"/>
    </source>
</evidence>
<proteinExistence type="predicted"/>
<reference evidence="2 3" key="1">
    <citation type="submission" date="2021-01" db="EMBL/GenBank/DDBJ databases">
        <title>Whole genome shotgun sequence of Cellulomonas phragmiteti NBRC 110785.</title>
        <authorList>
            <person name="Komaki H."/>
            <person name="Tamura T."/>
        </authorList>
    </citation>
    <scope>NUCLEOTIDE SEQUENCE [LARGE SCALE GENOMIC DNA]</scope>
    <source>
        <strain evidence="2 3">NBRC 110785</strain>
    </source>
</reference>
<name>A0ABQ4DSK4_9CELL</name>
<keyword evidence="3" id="KW-1185">Reference proteome</keyword>
<gene>
    <name evidence="2" type="ORF">Cph01nite_37080</name>
</gene>
<evidence type="ECO:0000313" key="2">
    <source>
        <dbReference type="EMBL" id="GIG41946.1"/>
    </source>
</evidence>
<accession>A0ABQ4DSK4</accession>
<evidence type="ECO:0000313" key="3">
    <source>
        <dbReference type="Proteomes" id="UP000614741"/>
    </source>
</evidence>
<feature type="region of interest" description="Disordered" evidence="1">
    <location>
        <begin position="41"/>
        <end position="67"/>
    </location>
</feature>
<dbReference type="Proteomes" id="UP000614741">
    <property type="component" value="Unassembled WGS sequence"/>
</dbReference>
<dbReference type="EMBL" id="BONP01000055">
    <property type="protein sequence ID" value="GIG41946.1"/>
    <property type="molecule type" value="Genomic_DNA"/>
</dbReference>